<dbReference type="Proteomes" id="UP000694844">
    <property type="component" value="Chromosome 8"/>
</dbReference>
<keyword evidence="1" id="KW-0812">Transmembrane</keyword>
<dbReference type="KEGG" id="cvn:111109883"/>
<keyword evidence="1" id="KW-0472">Membrane</keyword>
<feature type="transmembrane region" description="Helical" evidence="1">
    <location>
        <begin position="157"/>
        <end position="179"/>
    </location>
</feature>
<keyword evidence="1" id="KW-1133">Transmembrane helix</keyword>
<keyword evidence="2" id="KW-0732">Signal</keyword>
<evidence type="ECO:0000313" key="4">
    <source>
        <dbReference type="RefSeq" id="XP_022301848.1"/>
    </source>
</evidence>
<dbReference type="OrthoDB" id="6209358at2759"/>
<dbReference type="AlphaFoldDB" id="A0A8B8BF43"/>
<keyword evidence="3" id="KW-1185">Reference proteome</keyword>
<evidence type="ECO:0000256" key="1">
    <source>
        <dbReference type="SAM" id="Phobius"/>
    </source>
</evidence>
<evidence type="ECO:0000313" key="3">
    <source>
        <dbReference type="Proteomes" id="UP000694844"/>
    </source>
</evidence>
<name>A0A8B8BF43_CRAVI</name>
<organism evidence="3 4">
    <name type="scientific">Crassostrea virginica</name>
    <name type="common">Eastern oyster</name>
    <dbReference type="NCBI Taxonomy" id="6565"/>
    <lineage>
        <taxon>Eukaryota</taxon>
        <taxon>Metazoa</taxon>
        <taxon>Spiralia</taxon>
        <taxon>Lophotrochozoa</taxon>
        <taxon>Mollusca</taxon>
        <taxon>Bivalvia</taxon>
        <taxon>Autobranchia</taxon>
        <taxon>Pteriomorphia</taxon>
        <taxon>Ostreida</taxon>
        <taxon>Ostreoidea</taxon>
        <taxon>Ostreidae</taxon>
        <taxon>Crassostrea</taxon>
    </lineage>
</organism>
<accession>A0A8B8BF43</accession>
<reference evidence="4" key="1">
    <citation type="submission" date="2025-08" db="UniProtKB">
        <authorList>
            <consortium name="RefSeq"/>
        </authorList>
    </citation>
    <scope>IDENTIFICATION</scope>
    <source>
        <tissue evidence="4">Whole sample</tissue>
    </source>
</reference>
<feature type="signal peptide" evidence="2">
    <location>
        <begin position="1"/>
        <end position="17"/>
    </location>
</feature>
<sequence length="368" mass="42341">MFISIWIFSLLFHFTVSNFMEIQKSRQTVCHYSALVNVSFDSNCTGNLTVNILLPPGFWEAMKRLHYKKATFDVQGTPSHQNWMISCFQTDGVHCQKDLQITQRVRGALELRIIFQEEFRCSYEQPPAKRCFPAPNTTTSRGITVTKKIFPGHTSSLVFFVISIIAFGALILGLIIACWRHRRTFQEHIKPGLKVAVLELSEDPLHSATESQTLCNHESSLRENFNTQLKDHCLPTIICLRTPVDCHRIMSEVVHLIQSHDAFVIVPSIRMLPSQEDIADPDVQVAIGMLRLLYTRTPCCVFVRFSNDNTDHQGVRNRYRHFLQTPVYTFDSNTKSNSIPTRKITKMLKYLEKKSYQNNFHTETQGIV</sequence>
<protein>
    <submittedName>
        <fullName evidence="4">Uncharacterized protein LOC111109883</fullName>
    </submittedName>
</protein>
<dbReference type="RefSeq" id="XP_022301848.1">
    <property type="nucleotide sequence ID" value="XM_022446140.1"/>
</dbReference>
<feature type="chain" id="PRO_5034449077" evidence="2">
    <location>
        <begin position="18"/>
        <end position="368"/>
    </location>
</feature>
<proteinExistence type="predicted"/>
<gene>
    <name evidence="4" type="primary">LOC111109883</name>
</gene>
<dbReference type="GeneID" id="111109883"/>
<evidence type="ECO:0000256" key="2">
    <source>
        <dbReference type="SAM" id="SignalP"/>
    </source>
</evidence>